<dbReference type="EMBL" id="CM042056">
    <property type="protein sequence ID" value="KAI3698037.1"/>
    <property type="molecule type" value="Genomic_DNA"/>
</dbReference>
<evidence type="ECO:0000313" key="1">
    <source>
        <dbReference type="EMBL" id="KAI3698037.1"/>
    </source>
</evidence>
<comment type="caution">
    <text evidence="1">The sequence shown here is derived from an EMBL/GenBank/DDBJ whole genome shotgun (WGS) entry which is preliminary data.</text>
</comment>
<protein>
    <submittedName>
        <fullName evidence="1">Uncharacterized protein</fullName>
    </submittedName>
</protein>
<proteinExistence type="predicted"/>
<organism evidence="1 2">
    <name type="scientific">Arctium lappa</name>
    <name type="common">Greater burdock</name>
    <name type="synonym">Lappa major</name>
    <dbReference type="NCBI Taxonomy" id="4217"/>
    <lineage>
        <taxon>Eukaryota</taxon>
        <taxon>Viridiplantae</taxon>
        <taxon>Streptophyta</taxon>
        <taxon>Embryophyta</taxon>
        <taxon>Tracheophyta</taxon>
        <taxon>Spermatophyta</taxon>
        <taxon>Magnoliopsida</taxon>
        <taxon>eudicotyledons</taxon>
        <taxon>Gunneridae</taxon>
        <taxon>Pentapetalae</taxon>
        <taxon>asterids</taxon>
        <taxon>campanulids</taxon>
        <taxon>Asterales</taxon>
        <taxon>Asteraceae</taxon>
        <taxon>Carduoideae</taxon>
        <taxon>Cardueae</taxon>
        <taxon>Arctiinae</taxon>
        <taxon>Arctium</taxon>
    </lineage>
</organism>
<keyword evidence="2" id="KW-1185">Reference proteome</keyword>
<gene>
    <name evidence="1" type="ORF">L6452_31147</name>
</gene>
<sequence length="220" mass="25694">MLSVVIGKYHIQHQVATTYHPQTNGFAKHSNREIKTILEKVVKPHRKDWSLKLDDALLAYRTTFKTPLDMSPYRLVFGKACHLPLELEYKAFWATKELNMTEDVAGNKRKLQLVELEELRHHAYENAKMYKEKTKMWHDRRINQQVFSEGQQVLLFNSRLKLYPGKLKSRWSGPFKIEKVSPYGTLDMVNPQDDSLFCVNGHQVKHYLPEGVPNPDDSSQ</sequence>
<accession>A0ACB8ZKG0</accession>
<reference evidence="2" key="1">
    <citation type="journal article" date="2022" name="Mol. Ecol. Resour.">
        <title>The genomes of chicory, endive, great burdock and yacon provide insights into Asteraceae palaeo-polyploidization history and plant inulin production.</title>
        <authorList>
            <person name="Fan W."/>
            <person name="Wang S."/>
            <person name="Wang H."/>
            <person name="Wang A."/>
            <person name="Jiang F."/>
            <person name="Liu H."/>
            <person name="Zhao H."/>
            <person name="Xu D."/>
            <person name="Zhang Y."/>
        </authorList>
    </citation>
    <scope>NUCLEOTIDE SEQUENCE [LARGE SCALE GENOMIC DNA]</scope>
    <source>
        <strain evidence="2">cv. Niubang</strain>
    </source>
</reference>
<reference evidence="1 2" key="2">
    <citation type="journal article" date="2022" name="Mol. Ecol. Resour.">
        <title>The genomes of chicory, endive, great burdock and yacon provide insights into Asteraceae paleo-polyploidization history and plant inulin production.</title>
        <authorList>
            <person name="Fan W."/>
            <person name="Wang S."/>
            <person name="Wang H."/>
            <person name="Wang A."/>
            <person name="Jiang F."/>
            <person name="Liu H."/>
            <person name="Zhao H."/>
            <person name="Xu D."/>
            <person name="Zhang Y."/>
        </authorList>
    </citation>
    <scope>NUCLEOTIDE SEQUENCE [LARGE SCALE GENOMIC DNA]</scope>
    <source>
        <strain evidence="2">cv. Niubang</strain>
    </source>
</reference>
<dbReference type="Proteomes" id="UP001055879">
    <property type="component" value="Linkage Group LG10"/>
</dbReference>
<evidence type="ECO:0000313" key="2">
    <source>
        <dbReference type="Proteomes" id="UP001055879"/>
    </source>
</evidence>
<name>A0ACB8ZKG0_ARCLA</name>